<dbReference type="PANTHER" id="PTHR43793:SF1">
    <property type="entry name" value="FAD SYNTHASE"/>
    <property type="match status" value="1"/>
</dbReference>
<protein>
    <submittedName>
        <fullName evidence="4">Adenylyltransferase/cytidyltransferase family protein</fullName>
    </submittedName>
</protein>
<dbReference type="RefSeq" id="WP_377820750.1">
    <property type="nucleotide sequence ID" value="NZ_JBHSWJ010000002.1"/>
</dbReference>
<keyword evidence="2 4" id="KW-0548">Nucleotidyltransferase</keyword>
<keyword evidence="1" id="KW-0808">Transferase</keyword>
<gene>
    <name evidence="4" type="ORF">ACFQBT_04635</name>
</gene>
<feature type="domain" description="Cytidyltransferase-like" evidence="3">
    <location>
        <begin position="8"/>
        <end position="134"/>
    </location>
</feature>
<comment type="caution">
    <text evidence="4">The sequence shown here is derived from an EMBL/GenBank/DDBJ whole genome shotgun (WGS) entry which is preliminary data.</text>
</comment>
<evidence type="ECO:0000256" key="1">
    <source>
        <dbReference type="ARBA" id="ARBA00022679"/>
    </source>
</evidence>
<dbReference type="GO" id="GO:0016779">
    <property type="term" value="F:nucleotidyltransferase activity"/>
    <property type="evidence" value="ECO:0007669"/>
    <property type="project" value="UniProtKB-KW"/>
</dbReference>
<dbReference type="Pfam" id="PF01467">
    <property type="entry name" value="CTP_transf_like"/>
    <property type="match status" value="1"/>
</dbReference>
<dbReference type="SUPFAM" id="SSF52374">
    <property type="entry name" value="Nucleotidylyl transferase"/>
    <property type="match status" value="1"/>
</dbReference>
<evidence type="ECO:0000313" key="5">
    <source>
        <dbReference type="Proteomes" id="UP001596356"/>
    </source>
</evidence>
<dbReference type="EMBL" id="JBHSWJ010000002">
    <property type="protein sequence ID" value="MFC6713174.1"/>
    <property type="molecule type" value="Genomic_DNA"/>
</dbReference>
<keyword evidence="5" id="KW-1185">Reference proteome</keyword>
<dbReference type="Gene3D" id="3.40.50.620">
    <property type="entry name" value="HUPs"/>
    <property type="match status" value="1"/>
</dbReference>
<evidence type="ECO:0000313" key="4">
    <source>
        <dbReference type="EMBL" id="MFC6713174.1"/>
    </source>
</evidence>
<reference evidence="5" key="1">
    <citation type="journal article" date="2019" name="Int. J. Syst. Evol. Microbiol.">
        <title>The Global Catalogue of Microorganisms (GCM) 10K type strain sequencing project: providing services to taxonomists for standard genome sequencing and annotation.</title>
        <authorList>
            <consortium name="The Broad Institute Genomics Platform"/>
            <consortium name="The Broad Institute Genome Sequencing Center for Infectious Disease"/>
            <person name="Wu L."/>
            <person name="Ma J."/>
        </authorList>
    </citation>
    <scope>NUCLEOTIDE SEQUENCE [LARGE SCALE GENOMIC DNA]</scope>
    <source>
        <strain evidence="5">NBRC 106593</strain>
    </source>
</reference>
<name>A0ABW2AQD5_9MICO</name>
<evidence type="ECO:0000256" key="2">
    <source>
        <dbReference type="ARBA" id="ARBA00022695"/>
    </source>
</evidence>
<dbReference type="Proteomes" id="UP001596356">
    <property type="component" value="Unassembled WGS sequence"/>
</dbReference>
<sequence length="143" mass="16120">MTKPLVGYLPGVFDMFHIGHLNVLRNARLSCDYLIAGVVSDERSLTAKGKTPVVPLIERLEIVQSIRYVDEAVVEDVPEKLQMWERLKFDVIIKGDDWRGTDKGRKLEADFASVGVQVVYLPYTMVTSSTMLRQALHSRLAGE</sequence>
<organism evidence="4 5">
    <name type="scientific">Branchiibius cervicis</name>
    <dbReference type="NCBI Taxonomy" id="908252"/>
    <lineage>
        <taxon>Bacteria</taxon>
        <taxon>Bacillati</taxon>
        <taxon>Actinomycetota</taxon>
        <taxon>Actinomycetes</taxon>
        <taxon>Micrococcales</taxon>
        <taxon>Dermacoccaceae</taxon>
        <taxon>Branchiibius</taxon>
    </lineage>
</organism>
<dbReference type="InterPro" id="IPR050385">
    <property type="entry name" value="Archaeal_FAD_synthase"/>
</dbReference>
<dbReference type="NCBIfam" id="TIGR00125">
    <property type="entry name" value="cyt_tran_rel"/>
    <property type="match status" value="1"/>
</dbReference>
<dbReference type="InterPro" id="IPR014729">
    <property type="entry name" value="Rossmann-like_a/b/a_fold"/>
</dbReference>
<proteinExistence type="predicted"/>
<dbReference type="InterPro" id="IPR004821">
    <property type="entry name" value="Cyt_trans-like"/>
</dbReference>
<dbReference type="PANTHER" id="PTHR43793">
    <property type="entry name" value="FAD SYNTHASE"/>
    <property type="match status" value="1"/>
</dbReference>
<accession>A0ABW2AQD5</accession>
<evidence type="ECO:0000259" key="3">
    <source>
        <dbReference type="Pfam" id="PF01467"/>
    </source>
</evidence>